<keyword evidence="2" id="KW-0815">Transposition</keyword>
<gene>
    <name evidence="6" type="ORF">I8J34_24030</name>
</gene>
<proteinExistence type="inferred from homology"/>
<evidence type="ECO:0000313" key="7">
    <source>
        <dbReference type="Proteomes" id="UP000694660"/>
    </source>
</evidence>
<dbReference type="GO" id="GO:0004803">
    <property type="term" value="F:transposase activity"/>
    <property type="evidence" value="ECO:0007669"/>
    <property type="project" value="InterPro"/>
</dbReference>
<dbReference type="Pfam" id="PF01609">
    <property type="entry name" value="DDE_Tnp_1"/>
    <property type="match status" value="1"/>
</dbReference>
<dbReference type="EMBL" id="JAEKFT010000090">
    <property type="protein sequence ID" value="MBT0964253.1"/>
    <property type="molecule type" value="Genomic_DNA"/>
</dbReference>
<evidence type="ECO:0000256" key="3">
    <source>
        <dbReference type="ARBA" id="ARBA00023125"/>
    </source>
</evidence>
<accession>A0A944HA76</accession>
<sequence>MLPGAFTRDRCLTLPRVAAMMISGMCSSVQSELDSFFGHLRGHAVRSREVSAQAFSKARRGFSARLFHLASQHLLELASAHIDATRWNGFRVVAADASRLRVSTRSNAQLSPDHYAFALFLPGTDLTLHASLHPADGSERQMLFEALGQLDAEGDLLVLDRGYVGNTMVAALDQRGLAFCLRADTRAWGCVEAFLRSDEHERTVTLAAPTGLDAATYDLVRQPTQVRLVRDITPNGHVRVLMTNLLDACRYPAEQFGALYHQRWRVEEAFKRIKHRLRLEAPTGLSYLALQQDFAAKVLADNLCVLLAARSQRPEAASRPNRIYAMGALKPILAGCLLAIAHARAALPAVLATIAKNRCRIQSGRSYPRPARVKPHLHLAYKAA</sequence>
<evidence type="ECO:0000256" key="2">
    <source>
        <dbReference type="ARBA" id="ARBA00022578"/>
    </source>
</evidence>
<keyword evidence="4" id="KW-0233">DNA recombination</keyword>
<dbReference type="InterPro" id="IPR047952">
    <property type="entry name" value="Transpos_IS4"/>
</dbReference>
<keyword evidence="7" id="KW-1185">Reference proteome</keyword>
<dbReference type="GO" id="GO:0003677">
    <property type="term" value="F:DNA binding"/>
    <property type="evidence" value="ECO:0007669"/>
    <property type="project" value="UniProtKB-KW"/>
</dbReference>
<feature type="domain" description="Transposase IS4-like" evidence="5">
    <location>
        <begin position="89"/>
        <end position="300"/>
    </location>
</feature>
<evidence type="ECO:0000256" key="4">
    <source>
        <dbReference type="ARBA" id="ARBA00023172"/>
    </source>
</evidence>
<dbReference type="InterPro" id="IPR012337">
    <property type="entry name" value="RNaseH-like_sf"/>
</dbReference>
<reference evidence="7" key="1">
    <citation type="journal article" date="2022" name="ISME J.">
        <title>Genetic and phylogenetic analysis of dissimilatory iodate-reducing bacteria identifies potential niches across the world's oceans.</title>
        <authorList>
            <person name="Reyes-Umana V."/>
            <person name="Henning Z."/>
            <person name="Lee K."/>
            <person name="Barnum T.P."/>
            <person name="Coates J.D."/>
        </authorList>
    </citation>
    <scope>NUCLEOTIDE SEQUENCE [LARGE SCALE GENOMIC DNA]</scope>
    <source>
        <strain evidence="7">IR12</strain>
    </source>
</reference>
<organism evidence="6 7">
    <name type="scientific">Denitromonas iodatirespirans</name>
    <dbReference type="NCBI Taxonomy" id="2795389"/>
    <lineage>
        <taxon>Bacteria</taxon>
        <taxon>Pseudomonadati</taxon>
        <taxon>Pseudomonadota</taxon>
        <taxon>Betaproteobacteria</taxon>
        <taxon>Rhodocyclales</taxon>
        <taxon>Zoogloeaceae</taxon>
        <taxon>Denitromonas</taxon>
    </lineage>
</organism>
<dbReference type="PANTHER" id="PTHR33258:SF1">
    <property type="entry name" value="TRANSPOSASE INSL FOR INSERTION SEQUENCE ELEMENT IS186A-RELATED"/>
    <property type="match status" value="1"/>
</dbReference>
<comment type="similarity">
    <text evidence="1">Belongs to the transposase 11 family.</text>
</comment>
<comment type="caution">
    <text evidence="6">The sequence shown here is derived from an EMBL/GenBank/DDBJ whole genome shotgun (WGS) entry which is preliminary data.</text>
</comment>
<dbReference type="Proteomes" id="UP000694660">
    <property type="component" value="Unassembled WGS sequence"/>
</dbReference>
<dbReference type="PANTHER" id="PTHR33258">
    <property type="entry name" value="TRANSPOSASE INSL FOR INSERTION SEQUENCE ELEMENT IS186A-RELATED"/>
    <property type="match status" value="1"/>
</dbReference>
<protein>
    <submittedName>
        <fullName evidence="6">IS4 family transposase</fullName>
    </submittedName>
</protein>
<dbReference type="GO" id="GO:0006313">
    <property type="term" value="P:DNA transposition"/>
    <property type="evidence" value="ECO:0007669"/>
    <property type="project" value="InterPro"/>
</dbReference>
<dbReference type="InterPro" id="IPR002559">
    <property type="entry name" value="Transposase_11"/>
</dbReference>
<keyword evidence="3" id="KW-0238">DNA-binding</keyword>
<name>A0A944HA76_DENI1</name>
<dbReference type="AlphaFoldDB" id="A0A944HA76"/>
<evidence type="ECO:0000256" key="1">
    <source>
        <dbReference type="ARBA" id="ARBA00010075"/>
    </source>
</evidence>
<evidence type="ECO:0000313" key="6">
    <source>
        <dbReference type="EMBL" id="MBT0964253.1"/>
    </source>
</evidence>
<dbReference type="NCBIfam" id="NF033592">
    <property type="entry name" value="transpos_IS4_1"/>
    <property type="match status" value="1"/>
</dbReference>
<dbReference type="SUPFAM" id="SSF53098">
    <property type="entry name" value="Ribonuclease H-like"/>
    <property type="match status" value="1"/>
</dbReference>
<evidence type="ECO:0000259" key="5">
    <source>
        <dbReference type="Pfam" id="PF01609"/>
    </source>
</evidence>